<proteinExistence type="predicted"/>
<dbReference type="Proteomes" id="UP000034661">
    <property type="component" value="Unassembled WGS sequence"/>
</dbReference>
<protein>
    <submittedName>
        <fullName evidence="1">Uncharacterized protein</fullName>
    </submittedName>
</protein>
<organism evidence="1 2">
    <name type="scientific">Candidatus Gottesmanbacteria bacterium GW2011_GWA1_48_13</name>
    <dbReference type="NCBI Taxonomy" id="1618439"/>
    <lineage>
        <taxon>Bacteria</taxon>
        <taxon>Candidatus Gottesmaniibacteriota</taxon>
    </lineage>
</organism>
<evidence type="ECO:0000313" key="2">
    <source>
        <dbReference type="Proteomes" id="UP000034661"/>
    </source>
</evidence>
<name>A0A0G1UMW4_9BACT</name>
<dbReference type="EMBL" id="LCPJ01000016">
    <property type="protein sequence ID" value="KKU95479.1"/>
    <property type="molecule type" value="Genomic_DNA"/>
</dbReference>
<accession>A0A0G1UMW4</accession>
<gene>
    <name evidence="1" type="ORF">UY27_C0016G0009</name>
</gene>
<dbReference type="AlphaFoldDB" id="A0A0G1UMW4"/>
<comment type="caution">
    <text evidence="1">The sequence shown here is derived from an EMBL/GenBank/DDBJ whole genome shotgun (WGS) entry which is preliminary data.</text>
</comment>
<evidence type="ECO:0000313" key="1">
    <source>
        <dbReference type="EMBL" id="KKU95479.1"/>
    </source>
</evidence>
<sequence length="48" mass="5566">MPGFSDLYKGDKKKIKKSVLEKKAQKQFGASSWQLPQVEIIKKGKKEW</sequence>
<reference evidence="1 2" key="1">
    <citation type="journal article" date="2015" name="Nature">
        <title>rRNA introns, odd ribosomes, and small enigmatic genomes across a large radiation of phyla.</title>
        <authorList>
            <person name="Brown C.T."/>
            <person name="Hug L.A."/>
            <person name="Thomas B.C."/>
            <person name="Sharon I."/>
            <person name="Castelle C.J."/>
            <person name="Singh A."/>
            <person name="Wilkins M.J."/>
            <person name="Williams K.H."/>
            <person name="Banfield J.F."/>
        </authorList>
    </citation>
    <scope>NUCLEOTIDE SEQUENCE [LARGE SCALE GENOMIC DNA]</scope>
</reference>